<dbReference type="EMBL" id="PKPP01007637">
    <property type="protein sequence ID" value="PWA52826.1"/>
    <property type="molecule type" value="Genomic_DNA"/>
</dbReference>
<dbReference type="AlphaFoldDB" id="A0A2U1LUY9"/>
<proteinExistence type="predicted"/>
<comment type="caution">
    <text evidence="2">The sequence shown here is derived from an EMBL/GenBank/DDBJ whole genome shotgun (WGS) entry which is preliminary data.</text>
</comment>
<evidence type="ECO:0000313" key="3">
    <source>
        <dbReference type="Proteomes" id="UP000245207"/>
    </source>
</evidence>
<dbReference type="InterPro" id="IPR011043">
    <property type="entry name" value="Gal_Oxase/kelch_b-propeller"/>
</dbReference>
<dbReference type="InterPro" id="IPR050796">
    <property type="entry name" value="SCF_F-box_component"/>
</dbReference>
<evidence type="ECO:0000313" key="2">
    <source>
        <dbReference type="EMBL" id="PWA52826.1"/>
    </source>
</evidence>
<dbReference type="Proteomes" id="UP000245207">
    <property type="component" value="Unassembled WGS sequence"/>
</dbReference>
<dbReference type="SUPFAM" id="SSF50965">
    <property type="entry name" value="Galactose oxidase, central domain"/>
    <property type="match status" value="1"/>
</dbReference>
<organism evidence="2 3">
    <name type="scientific">Artemisia annua</name>
    <name type="common">Sweet wormwood</name>
    <dbReference type="NCBI Taxonomy" id="35608"/>
    <lineage>
        <taxon>Eukaryota</taxon>
        <taxon>Viridiplantae</taxon>
        <taxon>Streptophyta</taxon>
        <taxon>Embryophyta</taxon>
        <taxon>Tracheophyta</taxon>
        <taxon>Spermatophyta</taxon>
        <taxon>Magnoliopsida</taxon>
        <taxon>eudicotyledons</taxon>
        <taxon>Gunneridae</taxon>
        <taxon>Pentapetalae</taxon>
        <taxon>asterids</taxon>
        <taxon>campanulids</taxon>
        <taxon>Asterales</taxon>
        <taxon>Asteraceae</taxon>
        <taxon>Asteroideae</taxon>
        <taxon>Anthemideae</taxon>
        <taxon>Artemisiinae</taxon>
        <taxon>Artemisia</taxon>
    </lineage>
</organism>
<sequence length="411" mass="47828">MRSRPRRMIFLTMQNHYHSIFDNSETPRYSVHKFQYPMEKLKHDCPRADVVGTFNGLVLLQYYCLGDCIGWSRYVCRLILYNPFTRASKLIPLPPSMLPCGYDETLTYACGFGYGATPGDLKIVVFKHEQGHCVCLIFSLKEGTWSSFRGLEDIEQIKFQCHVGTFHNGFLYWISRFKNTLVAVDVENIVYLEVQPPVKGVHFYEIFFGTLDGCLCLLNESKNGADFDLWVMNQGKGDEDIWSKRRSFTLSLDCTIYGKFHHPLCVLDDGRILVHATEKDAYFTNDRGLLYIYDTSDNSRTMMNVSLDGEDFLMVNGLNYVESLISPSDAYFGYFPQVNFENLIEKQEPLVEEQHFPQIDLLDHLWKLQYVVHHYQGNQEMVQQTMVVPVHYADPNYDHQLVDAYYHLYLL</sequence>
<keyword evidence="3" id="KW-1185">Reference proteome</keyword>
<dbReference type="PANTHER" id="PTHR31672">
    <property type="entry name" value="BNACNNG10540D PROTEIN"/>
    <property type="match status" value="1"/>
</dbReference>
<dbReference type="InterPro" id="IPR017451">
    <property type="entry name" value="F-box-assoc_interact_dom"/>
</dbReference>
<accession>A0A2U1LUY9</accession>
<gene>
    <name evidence="2" type="ORF">CTI12_AA451750</name>
</gene>
<dbReference type="Pfam" id="PF07734">
    <property type="entry name" value="FBA_1"/>
    <property type="match status" value="1"/>
</dbReference>
<feature type="domain" description="F-box associated beta-propeller type 1" evidence="1">
    <location>
        <begin position="75"/>
        <end position="326"/>
    </location>
</feature>
<evidence type="ECO:0000259" key="1">
    <source>
        <dbReference type="Pfam" id="PF07734"/>
    </source>
</evidence>
<reference evidence="2 3" key="1">
    <citation type="journal article" date="2018" name="Mol. Plant">
        <title>The genome of Artemisia annua provides insight into the evolution of Asteraceae family and artemisinin biosynthesis.</title>
        <authorList>
            <person name="Shen Q."/>
            <person name="Zhang L."/>
            <person name="Liao Z."/>
            <person name="Wang S."/>
            <person name="Yan T."/>
            <person name="Shi P."/>
            <person name="Liu M."/>
            <person name="Fu X."/>
            <person name="Pan Q."/>
            <person name="Wang Y."/>
            <person name="Lv Z."/>
            <person name="Lu X."/>
            <person name="Zhang F."/>
            <person name="Jiang W."/>
            <person name="Ma Y."/>
            <person name="Chen M."/>
            <person name="Hao X."/>
            <person name="Li L."/>
            <person name="Tang Y."/>
            <person name="Lv G."/>
            <person name="Zhou Y."/>
            <person name="Sun X."/>
            <person name="Brodelius P.E."/>
            <person name="Rose J.K.C."/>
            <person name="Tang K."/>
        </authorList>
    </citation>
    <scope>NUCLEOTIDE SEQUENCE [LARGE SCALE GENOMIC DNA]</scope>
    <source>
        <strain evidence="3">cv. Huhao1</strain>
        <tissue evidence="2">Leaf</tissue>
    </source>
</reference>
<dbReference type="NCBIfam" id="TIGR01640">
    <property type="entry name" value="F_box_assoc_1"/>
    <property type="match status" value="1"/>
</dbReference>
<protein>
    <submittedName>
        <fullName evidence="2">F-box domain-containing protein</fullName>
    </submittedName>
</protein>
<name>A0A2U1LUY9_ARTAN</name>
<dbReference type="PANTHER" id="PTHR31672:SF13">
    <property type="entry name" value="F-BOX PROTEIN CPR30-LIKE"/>
    <property type="match status" value="1"/>
</dbReference>
<dbReference type="InterPro" id="IPR006527">
    <property type="entry name" value="F-box-assoc_dom_typ1"/>
</dbReference>